<keyword evidence="2" id="KW-1185">Reference proteome</keyword>
<comment type="caution">
    <text evidence="1">The sequence shown here is derived from an EMBL/GenBank/DDBJ whole genome shotgun (WGS) entry which is preliminary data.</text>
</comment>
<accession>A0ABV5W666</accession>
<dbReference type="RefSeq" id="WP_344915535.1">
    <property type="nucleotide sequence ID" value="NZ_BAAAYO010000015.1"/>
</dbReference>
<dbReference type="Proteomes" id="UP001589619">
    <property type="component" value="Unassembled WGS sequence"/>
</dbReference>
<protein>
    <recommendedName>
        <fullName evidence="3">Intracellular proteinase inhibitor BsuPI domain-containing protein</fullName>
    </recommendedName>
</protein>
<evidence type="ECO:0000313" key="2">
    <source>
        <dbReference type="Proteomes" id="UP001589619"/>
    </source>
</evidence>
<evidence type="ECO:0000313" key="1">
    <source>
        <dbReference type="EMBL" id="MFB9755887.1"/>
    </source>
</evidence>
<evidence type="ECO:0008006" key="3">
    <source>
        <dbReference type="Google" id="ProtNLM"/>
    </source>
</evidence>
<gene>
    <name evidence="1" type="ORF">ACFFNY_30260</name>
</gene>
<organism evidence="1 2">
    <name type="scientific">Paenibacillus hodogayensis</name>
    <dbReference type="NCBI Taxonomy" id="279208"/>
    <lineage>
        <taxon>Bacteria</taxon>
        <taxon>Bacillati</taxon>
        <taxon>Bacillota</taxon>
        <taxon>Bacilli</taxon>
        <taxon>Bacillales</taxon>
        <taxon>Paenibacillaceae</taxon>
        <taxon>Paenibacillus</taxon>
    </lineage>
</organism>
<proteinExistence type="predicted"/>
<sequence>MSKIHTIVLESQDGEKLSFNFMEFISRDVKKAVTLVGKNGTYIYEVVQTENGMFELQHIETRLNNQAKAIYRVVGISFQVGESKEDSNEYKFIIANDYEKPIDFLPYLTGMK</sequence>
<dbReference type="EMBL" id="JBHMAG010000019">
    <property type="protein sequence ID" value="MFB9755887.1"/>
    <property type="molecule type" value="Genomic_DNA"/>
</dbReference>
<name>A0ABV5W666_9BACL</name>
<reference evidence="1 2" key="1">
    <citation type="submission" date="2024-09" db="EMBL/GenBank/DDBJ databases">
        <authorList>
            <person name="Sun Q."/>
            <person name="Mori K."/>
        </authorList>
    </citation>
    <scope>NUCLEOTIDE SEQUENCE [LARGE SCALE GENOMIC DNA]</scope>
    <source>
        <strain evidence="1 2">JCM 12520</strain>
    </source>
</reference>